<organism evidence="2 3">
    <name type="scientific">Austropuccinia psidii MF-1</name>
    <dbReference type="NCBI Taxonomy" id="1389203"/>
    <lineage>
        <taxon>Eukaryota</taxon>
        <taxon>Fungi</taxon>
        <taxon>Dikarya</taxon>
        <taxon>Basidiomycota</taxon>
        <taxon>Pucciniomycotina</taxon>
        <taxon>Pucciniomycetes</taxon>
        <taxon>Pucciniales</taxon>
        <taxon>Sphaerophragmiaceae</taxon>
        <taxon>Austropuccinia</taxon>
    </lineage>
</organism>
<feature type="compositionally biased region" description="Basic residues" evidence="1">
    <location>
        <begin position="179"/>
        <end position="194"/>
    </location>
</feature>
<evidence type="ECO:0000313" key="3">
    <source>
        <dbReference type="Proteomes" id="UP000765509"/>
    </source>
</evidence>
<dbReference type="EMBL" id="AVOT02082233">
    <property type="protein sequence ID" value="MBW0568231.1"/>
    <property type="molecule type" value="Genomic_DNA"/>
</dbReference>
<feature type="region of interest" description="Disordered" evidence="1">
    <location>
        <begin position="172"/>
        <end position="234"/>
    </location>
</feature>
<reference evidence="2" key="1">
    <citation type="submission" date="2021-03" db="EMBL/GenBank/DDBJ databases">
        <title>Draft genome sequence of rust myrtle Austropuccinia psidii MF-1, a brazilian biotype.</title>
        <authorList>
            <person name="Quecine M.C."/>
            <person name="Pachon D.M.R."/>
            <person name="Bonatelli M.L."/>
            <person name="Correr F.H."/>
            <person name="Franceschini L.M."/>
            <person name="Leite T.F."/>
            <person name="Margarido G.R.A."/>
            <person name="Almeida C.A."/>
            <person name="Ferrarezi J.A."/>
            <person name="Labate C.A."/>
        </authorList>
    </citation>
    <scope>NUCLEOTIDE SEQUENCE</scope>
    <source>
        <strain evidence="2">MF-1</strain>
    </source>
</reference>
<sequence length="263" mass="29870">MFADNPTVHNHTTVERLVEETCPSCPTPVFNKKRKAKKLVFPGATVQDSEEDPKNSSNQMGVEPEVEMIPKKGKIPNGTESTQRSAISQREMSEMAIISGAELELRMINSKGNKSHSEGSDRHLYEPVQELSHNVQGLILGNAAINSQMSYELLAYLKKVQKRGDKYLNIPMDGIHYHSNPKKKIKDWHNKKKEARKEEALVSSTRNPQASKTPQKGNKNKKKSWGEKYSQSCRIPRIQKDSMENVFKMSRTLWDSSTKMSKE</sequence>
<protein>
    <submittedName>
        <fullName evidence="2">Uncharacterized protein</fullName>
    </submittedName>
</protein>
<evidence type="ECO:0000313" key="2">
    <source>
        <dbReference type="EMBL" id="MBW0568231.1"/>
    </source>
</evidence>
<gene>
    <name evidence="2" type="ORF">O181_107946</name>
</gene>
<dbReference type="AlphaFoldDB" id="A0A9Q3JTV2"/>
<feature type="region of interest" description="Disordered" evidence="1">
    <location>
        <begin position="42"/>
        <end position="65"/>
    </location>
</feature>
<dbReference type="Proteomes" id="UP000765509">
    <property type="component" value="Unassembled WGS sequence"/>
</dbReference>
<proteinExistence type="predicted"/>
<keyword evidence="3" id="KW-1185">Reference proteome</keyword>
<evidence type="ECO:0000256" key="1">
    <source>
        <dbReference type="SAM" id="MobiDB-lite"/>
    </source>
</evidence>
<name>A0A9Q3JTV2_9BASI</name>
<feature type="compositionally biased region" description="Polar residues" evidence="1">
    <location>
        <begin position="202"/>
        <end position="215"/>
    </location>
</feature>
<comment type="caution">
    <text evidence="2">The sequence shown here is derived from an EMBL/GenBank/DDBJ whole genome shotgun (WGS) entry which is preliminary data.</text>
</comment>
<accession>A0A9Q3JTV2</accession>